<dbReference type="Proteomes" id="UP000796761">
    <property type="component" value="Unassembled WGS sequence"/>
</dbReference>
<feature type="domain" description="PDZ" evidence="7">
    <location>
        <begin position="382"/>
        <end position="465"/>
    </location>
</feature>
<dbReference type="Pfam" id="PF00595">
    <property type="entry name" value="PDZ"/>
    <property type="match status" value="4"/>
</dbReference>
<dbReference type="AlphaFoldDB" id="A0A8K1G4U8"/>
<dbReference type="PROSITE" id="PS50106">
    <property type="entry name" value="PDZ"/>
    <property type="match status" value="4"/>
</dbReference>
<dbReference type="OrthoDB" id="438726at2759"/>
<evidence type="ECO:0000259" key="6">
    <source>
        <dbReference type="PROSITE" id="PS50089"/>
    </source>
</evidence>
<dbReference type="PANTHER" id="PTHR19964:SF41">
    <property type="entry name" value="LIGAND OF NUMB PROTEIN X 2-LIKE"/>
    <property type="match status" value="1"/>
</dbReference>
<proteinExistence type="predicted"/>
<dbReference type="CDD" id="cd16780">
    <property type="entry name" value="mRING-HC-C3HC3D_LNX2"/>
    <property type="match status" value="1"/>
</dbReference>
<feature type="compositionally biased region" description="Basic residues" evidence="5">
    <location>
        <begin position="494"/>
        <end position="509"/>
    </location>
</feature>
<accession>A0A8K1G4U8</accession>
<dbReference type="InterPro" id="IPR001841">
    <property type="entry name" value="Znf_RING"/>
</dbReference>
<dbReference type="InterPro" id="IPR036034">
    <property type="entry name" value="PDZ_sf"/>
</dbReference>
<evidence type="ECO:0000256" key="3">
    <source>
        <dbReference type="ARBA" id="ARBA00022833"/>
    </source>
</evidence>
<dbReference type="Gene3D" id="2.30.42.10">
    <property type="match status" value="4"/>
</dbReference>
<dbReference type="PROSITE" id="PS00518">
    <property type="entry name" value="ZF_RING_1"/>
    <property type="match status" value="1"/>
</dbReference>
<keyword evidence="3" id="KW-0862">Zinc</keyword>
<dbReference type="Pfam" id="PF00097">
    <property type="entry name" value="zf-C3HC4"/>
    <property type="match status" value="1"/>
</dbReference>
<dbReference type="CDD" id="cd06680">
    <property type="entry name" value="PDZ4_LNX1_2-like"/>
    <property type="match status" value="1"/>
</dbReference>
<feature type="region of interest" description="Disordered" evidence="5">
    <location>
        <begin position="469"/>
        <end position="518"/>
    </location>
</feature>
<dbReference type="PROSITE" id="PS50089">
    <property type="entry name" value="ZF_RING_2"/>
    <property type="match status" value="1"/>
</dbReference>
<evidence type="ECO:0000256" key="5">
    <source>
        <dbReference type="SAM" id="MobiDB-lite"/>
    </source>
</evidence>
<dbReference type="FunFam" id="2.30.42.10:FF:000081">
    <property type="entry name" value="Ligand of Numb protein X 2"/>
    <property type="match status" value="1"/>
</dbReference>
<evidence type="ECO:0000256" key="4">
    <source>
        <dbReference type="PROSITE-ProRule" id="PRU00175"/>
    </source>
</evidence>
<evidence type="ECO:0000256" key="2">
    <source>
        <dbReference type="ARBA" id="ARBA00022771"/>
    </source>
</evidence>
<reference evidence="8" key="1">
    <citation type="submission" date="2019-04" db="EMBL/GenBank/DDBJ databases">
        <title>Genome assembly of Zosterops borbonicus 15179.</title>
        <authorList>
            <person name="Leroy T."/>
            <person name="Anselmetti Y."/>
            <person name="Tilak M.-K."/>
            <person name="Nabholz B."/>
        </authorList>
    </citation>
    <scope>NUCLEOTIDE SEQUENCE</scope>
    <source>
        <strain evidence="8">HGM_15179</strain>
        <tissue evidence="8">Muscle</tissue>
    </source>
</reference>
<dbReference type="Gene3D" id="3.30.40.10">
    <property type="entry name" value="Zinc/RING finger domain, C3HC4 (zinc finger)"/>
    <property type="match status" value="1"/>
</dbReference>
<feature type="compositionally biased region" description="Basic and acidic residues" evidence="5">
    <location>
        <begin position="208"/>
        <end position="226"/>
    </location>
</feature>
<protein>
    <recommendedName>
        <fullName evidence="10">Ligand of Numb protein X 2-like</fullName>
    </recommendedName>
</protein>
<comment type="caution">
    <text evidence="8">The sequence shown here is derived from an EMBL/GenBank/DDBJ whole genome shotgun (WGS) entry which is preliminary data.</text>
</comment>
<dbReference type="SMART" id="SM00184">
    <property type="entry name" value="RING"/>
    <property type="match status" value="1"/>
</dbReference>
<gene>
    <name evidence="8" type="ORF">HGM15179_015559</name>
</gene>
<feature type="region of interest" description="Disordered" evidence="5">
    <location>
        <begin position="200"/>
        <end position="234"/>
    </location>
</feature>
<evidence type="ECO:0000313" key="8">
    <source>
        <dbReference type="EMBL" id="TRZ11545.1"/>
    </source>
</evidence>
<dbReference type="SUPFAM" id="SSF50156">
    <property type="entry name" value="PDZ domain-like"/>
    <property type="match status" value="4"/>
</dbReference>
<feature type="domain" description="PDZ" evidence="7">
    <location>
        <begin position="524"/>
        <end position="609"/>
    </location>
</feature>
<evidence type="ECO:0008006" key="10">
    <source>
        <dbReference type="Google" id="ProtNLM"/>
    </source>
</evidence>
<dbReference type="PANTHER" id="PTHR19964">
    <property type="entry name" value="MULTIPLE PDZ DOMAIN PROTEIN"/>
    <property type="match status" value="1"/>
</dbReference>
<evidence type="ECO:0000256" key="1">
    <source>
        <dbReference type="ARBA" id="ARBA00022723"/>
    </source>
</evidence>
<dbReference type="InterPro" id="IPR001478">
    <property type="entry name" value="PDZ"/>
</dbReference>
<dbReference type="CDD" id="cd06677">
    <property type="entry name" value="PDZ1_LNX1_2-like"/>
    <property type="match status" value="1"/>
</dbReference>
<organism evidence="8 9">
    <name type="scientific">Zosterops borbonicus</name>
    <dbReference type="NCBI Taxonomy" id="364589"/>
    <lineage>
        <taxon>Eukaryota</taxon>
        <taxon>Metazoa</taxon>
        <taxon>Chordata</taxon>
        <taxon>Craniata</taxon>
        <taxon>Vertebrata</taxon>
        <taxon>Euteleostomi</taxon>
        <taxon>Archelosauria</taxon>
        <taxon>Archosauria</taxon>
        <taxon>Dinosauria</taxon>
        <taxon>Saurischia</taxon>
        <taxon>Theropoda</taxon>
        <taxon>Coelurosauria</taxon>
        <taxon>Aves</taxon>
        <taxon>Neognathae</taxon>
        <taxon>Neoaves</taxon>
        <taxon>Telluraves</taxon>
        <taxon>Australaves</taxon>
        <taxon>Passeriformes</taxon>
        <taxon>Sylvioidea</taxon>
        <taxon>Zosteropidae</taxon>
        <taxon>Zosterops</taxon>
    </lineage>
</organism>
<dbReference type="SUPFAM" id="SSF57850">
    <property type="entry name" value="RING/U-box"/>
    <property type="match status" value="1"/>
</dbReference>
<dbReference type="SMART" id="SM00228">
    <property type="entry name" value="PDZ"/>
    <property type="match status" value="4"/>
</dbReference>
<dbReference type="EMBL" id="SWJQ01000692">
    <property type="protein sequence ID" value="TRZ11545.1"/>
    <property type="molecule type" value="Genomic_DNA"/>
</dbReference>
<feature type="domain" description="PDZ" evidence="7">
    <location>
        <begin position="277"/>
        <end position="362"/>
    </location>
</feature>
<dbReference type="InterPro" id="IPR018957">
    <property type="entry name" value="Znf_C3HC4_RING-type"/>
</dbReference>
<dbReference type="GO" id="GO:0008270">
    <property type="term" value="F:zinc ion binding"/>
    <property type="evidence" value="ECO:0007669"/>
    <property type="project" value="UniProtKB-KW"/>
</dbReference>
<feature type="domain" description="RING-type" evidence="6">
    <location>
        <begin position="44"/>
        <end position="82"/>
    </location>
</feature>
<evidence type="ECO:0000313" key="9">
    <source>
        <dbReference type="Proteomes" id="UP000796761"/>
    </source>
</evidence>
<feature type="compositionally biased region" description="Low complexity" evidence="5">
    <location>
        <begin position="476"/>
        <end position="491"/>
    </location>
</feature>
<dbReference type="InterPro" id="IPR017907">
    <property type="entry name" value="Znf_RING_CS"/>
</dbReference>
<evidence type="ECO:0000259" key="7">
    <source>
        <dbReference type="PROSITE" id="PS50106"/>
    </source>
</evidence>
<name>A0A8K1G4U8_9PASS</name>
<dbReference type="CDD" id="cd06679">
    <property type="entry name" value="PDZ3_LNX1_2-like"/>
    <property type="match status" value="1"/>
</dbReference>
<keyword evidence="2 4" id="KW-0863">Zinc-finger</keyword>
<keyword evidence="1" id="KW-0479">Metal-binding</keyword>
<feature type="domain" description="PDZ" evidence="7">
    <location>
        <begin position="648"/>
        <end position="734"/>
    </location>
</feature>
<keyword evidence="9" id="KW-1185">Reference proteome</keyword>
<dbReference type="InterPro" id="IPR013083">
    <property type="entry name" value="Znf_RING/FYVE/PHD"/>
</dbReference>
<dbReference type="InterPro" id="IPR051342">
    <property type="entry name" value="PDZ_scaffold"/>
</dbReference>
<sequence length="738" mass="81592">MADPVTEEHPSHAPELCCECGQAHPLLDNHLYNFQDEVDDELICHICLQPLLQPMDTPCGHTYCFKCLENFMQEYSFCPMDRKKLSFQQCHKSSLLVRNLLDKLVVLCPFKAECQQSMQRCELEAHLQNRCFPFPVLLELLSEPSEQLLSSGVRWDTRGPVHSDLYNVRAQCLFIFKKDSFLHGVFARCPGFKKYKSELQRKKNSISRGKEDPPARGETNTPKDPEVPSGGSSLVAESSGAAVVSLGTAEPGLVNPAFEETEEELPQRTSLVAETTTIEIHREDPEEELGMRIVGGKDTPLGNIVVQEVLRDSVIAADGRIAPGDHILEVNGVNISSVTHCQAVSFLRHPGPVLHLLVLQEKGFSSRSSQQDPSSTNREVIHVTLVKRDRSEPLGIKLIRKTDEAGIFILDLLEGGLAAKNGKLSRNDRVLSINGQDLRQGTPEAAAQIIQTTESRVNFVILRQPGVQLGEPMEDGSTSNSSSSSSSNGGSPVPHRRRPDHNHYRRKSNYQKDLPQGYVSHEKTVAIKKEPKESLGITIGGGRDNKNKLPIYVTSVQPIGCLFRDGRIKRGDVLLSINGIDLTHLNYYEAVSALKSNAASHSVTLKALEILSLNSPEPSLDIREQGFSWSPLWITWLGLPSYLHFCQDVVLSKGNLESWGFSIVGGFEESKGNQPFFIKTIVPGTPAFRDRKLKCGDEIVAVNGVPAIGMSNAELIPMLKEQRNRVTLTVVSWPGSLV</sequence>
<dbReference type="GO" id="GO:0004842">
    <property type="term" value="F:ubiquitin-protein transferase activity"/>
    <property type="evidence" value="ECO:0007669"/>
    <property type="project" value="TreeGrafter"/>
</dbReference>
<dbReference type="CDD" id="cd06678">
    <property type="entry name" value="PDZ2_LNX1_2-like"/>
    <property type="match status" value="1"/>
</dbReference>